<reference evidence="4" key="1">
    <citation type="submission" date="2020-07" db="EMBL/GenBank/DDBJ databases">
        <title>Huge and variable diversity of episymbiotic CPR bacteria and DPANN archaea in groundwater ecosystems.</title>
        <authorList>
            <person name="He C.Y."/>
            <person name="Keren R."/>
            <person name="Whittaker M."/>
            <person name="Farag I.F."/>
            <person name="Doudna J."/>
            <person name="Cate J.H.D."/>
            <person name="Banfield J.F."/>
        </authorList>
    </citation>
    <scope>NUCLEOTIDE SEQUENCE</scope>
    <source>
        <strain evidence="4">NC_groundwater_928_Pr1_S-0.2um_72_17</strain>
    </source>
</reference>
<dbReference type="CDD" id="cd00293">
    <property type="entry name" value="USP-like"/>
    <property type="match status" value="1"/>
</dbReference>
<feature type="domain" description="UspA" evidence="3">
    <location>
        <begin position="2"/>
        <end position="143"/>
    </location>
</feature>
<dbReference type="GO" id="GO:0005737">
    <property type="term" value="C:cytoplasm"/>
    <property type="evidence" value="ECO:0007669"/>
    <property type="project" value="UniProtKB-SubCell"/>
</dbReference>
<dbReference type="Pfam" id="PF00582">
    <property type="entry name" value="Usp"/>
    <property type="match status" value="1"/>
</dbReference>
<gene>
    <name evidence="4" type="ORF">HY076_06950</name>
</gene>
<dbReference type="Proteomes" id="UP000807850">
    <property type="component" value="Unassembled WGS sequence"/>
</dbReference>
<dbReference type="AlphaFoldDB" id="A0A9D6QMP9"/>
<evidence type="ECO:0000256" key="2">
    <source>
        <dbReference type="PIRNR" id="PIRNR006276"/>
    </source>
</evidence>
<name>A0A9D6QMP9_UNCEI</name>
<dbReference type="Gene3D" id="3.40.50.620">
    <property type="entry name" value="HUPs"/>
    <property type="match status" value="1"/>
</dbReference>
<dbReference type="InterPro" id="IPR014729">
    <property type="entry name" value="Rossmann-like_a/b/a_fold"/>
</dbReference>
<keyword evidence="2" id="KW-0963">Cytoplasm</keyword>
<dbReference type="PIRSF" id="PIRSF006276">
    <property type="entry name" value="UspA"/>
    <property type="match status" value="1"/>
</dbReference>
<dbReference type="PANTHER" id="PTHR46268">
    <property type="entry name" value="STRESS RESPONSE PROTEIN NHAX"/>
    <property type="match status" value="1"/>
</dbReference>
<comment type="caution">
    <text evidence="4">The sequence shown here is derived from an EMBL/GenBank/DDBJ whole genome shotgun (WGS) entry which is preliminary data.</text>
</comment>
<evidence type="ECO:0000259" key="3">
    <source>
        <dbReference type="Pfam" id="PF00582"/>
    </source>
</evidence>
<comment type="similarity">
    <text evidence="1 2">Belongs to the universal stress protein A family.</text>
</comment>
<proteinExistence type="inferred from homology"/>
<dbReference type="InterPro" id="IPR006015">
    <property type="entry name" value="Universal_stress_UspA"/>
</dbReference>
<protein>
    <recommendedName>
        <fullName evidence="2">Universal stress protein</fullName>
    </recommendedName>
</protein>
<dbReference type="SUPFAM" id="SSF52402">
    <property type="entry name" value="Adenine nucleotide alpha hydrolases-like"/>
    <property type="match status" value="1"/>
</dbReference>
<evidence type="ECO:0000256" key="1">
    <source>
        <dbReference type="ARBA" id="ARBA00008791"/>
    </source>
</evidence>
<evidence type="ECO:0000313" key="4">
    <source>
        <dbReference type="EMBL" id="MBI3539993.1"/>
    </source>
</evidence>
<dbReference type="InterPro" id="IPR006016">
    <property type="entry name" value="UspA"/>
</dbReference>
<dbReference type="PANTHER" id="PTHR46268:SF15">
    <property type="entry name" value="UNIVERSAL STRESS PROTEIN HP_0031"/>
    <property type="match status" value="1"/>
</dbReference>
<dbReference type="PRINTS" id="PR01438">
    <property type="entry name" value="UNVRSLSTRESS"/>
</dbReference>
<accession>A0A9D6QMP9</accession>
<dbReference type="EMBL" id="JACQAY010000226">
    <property type="protein sequence ID" value="MBI3539993.1"/>
    <property type="molecule type" value="Genomic_DNA"/>
</dbReference>
<evidence type="ECO:0000313" key="5">
    <source>
        <dbReference type="Proteomes" id="UP000807850"/>
    </source>
</evidence>
<comment type="subcellular location">
    <subcellularLocation>
        <location evidence="2">Cytoplasm</location>
    </subcellularLocation>
</comment>
<sequence>MKILLGVDDSPHARAAVEYVRTMQWPKPTRVTVLSVVRPLVTAYVEAYAPLPHTIDEAEAEQMSWHQETASDAERVLRGAGFETEAKVLRGDPRDVLVEMAKAERADLVVVGSHGRTGMAKLLLGSVASHVVTHAPCNVMVVKLPDAPGRRH</sequence>
<organism evidence="4 5">
    <name type="scientific">Eiseniibacteriota bacterium</name>
    <dbReference type="NCBI Taxonomy" id="2212470"/>
    <lineage>
        <taxon>Bacteria</taxon>
        <taxon>Candidatus Eiseniibacteriota</taxon>
    </lineage>
</organism>